<evidence type="ECO:0000313" key="2">
    <source>
        <dbReference type="Proteomes" id="UP000192578"/>
    </source>
</evidence>
<keyword evidence="2" id="KW-1185">Reference proteome</keyword>
<proteinExistence type="predicted"/>
<organism evidence="1 2">
    <name type="scientific">Hypsibius exemplaris</name>
    <name type="common">Freshwater tardigrade</name>
    <dbReference type="NCBI Taxonomy" id="2072580"/>
    <lineage>
        <taxon>Eukaryota</taxon>
        <taxon>Metazoa</taxon>
        <taxon>Ecdysozoa</taxon>
        <taxon>Tardigrada</taxon>
        <taxon>Eutardigrada</taxon>
        <taxon>Parachela</taxon>
        <taxon>Hypsibioidea</taxon>
        <taxon>Hypsibiidae</taxon>
        <taxon>Hypsibius</taxon>
    </lineage>
</organism>
<name>A0A1W0WGG4_HYPEX</name>
<dbReference type="AlphaFoldDB" id="A0A1W0WGG4"/>
<dbReference type="EMBL" id="MTYJ01000107">
    <property type="protein sequence ID" value="OQV14289.1"/>
    <property type="molecule type" value="Genomic_DNA"/>
</dbReference>
<accession>A0A1W0WGG4</accession>
<dbReference type="Proteomes" id="UP000192578">
    <property type="component" value="Unassembled WGS sequence"/>
</dbReference>
<comment type="caution">
    <text evidence="1">The sequence shown here is derived from an EMBL/GenBank/DDBJ whole genome shotgun (WGS) entry which is preliminary data.</text>
</comment>
<protein>
    <submittedName>
        <fullName evidence="1">Uncharacterized protein</fullName>
    </submittedName>
</protein>
<evidence type="ECO:0000313" key="1">
    <source>
        <dbReference type="EMBL" id="OQV14289.1"/>
    </source>
</evidence>
<sequence>MTPDTGRVFVSDAAHTHHTRVAQLWFFQRRDTRDLAPSCVLHREHSACAFSSHWIQPRCGALSEEAVSICWGPFIHIVSLALTKGNANTSRDSIGGGRFAHFVLGGAQAATYIIHGRLARPSPGAESLRPVLVGG</sequence>
<gene>
    <name evidence="1" type="ORF">BV898_11526</name>
</gene>
<reference evidence="2" key="1">
    <citation type="submission" date="2017-01" db="EMBL/GenBank/DDBJ databases">
        <title>Comparative genomics of anhydrobiosis in the tardigrade Hypsibius dujardini.</title>
        <authorList>
            <person name="Yoshida Y."/>
            <person name="Koutsovoulos G."/>
            <person name="Laetsch D."/>
            <person name="Stevens L."/>
            <person name="Kumar S."/>
            <person name="Horikawa D."/>
            <person name="Ishino K."/>
            <person name="Komine S."/>
            <person name="Tomita M."/>
            <person name="Blaxter M."/>
            <person name="Arakawa K."/>
        </authorList>
    </citation>
    <scope>NUCLEOTIDE SEQUENCE [LARGE SCALE GENOMIC DNA]</scope>
    <source>
        <strain evidence="2">Z151</strain>
    </source>
</reference>